<proteinExistence type="predicted"/>
<evidence type="ECO:0000259" key="1">
    <source>
        <dbReference type="PROSITE" id="PS50878"/>
    </source>
</evidence>
<gene>
    <name evidence="2" type="ORF">QTP70_018406</name>
</gene>
<dbReference type="Pfam" id="PF09004">
    <property type="entry name" value="ALKBH8_N"/>
    <property type="match status" value="1"/>
</dbReference>
<dbReference type="AlphaFoldDB" id="A0AAE0V5U3"/>
<evidence type="ECO:0000313" key="2">
    <source>
        <dbReference type="EMBL" id="KAK3543387.1"/>
    </source>
</evidence>
<dbReference type="InterPro" id="IPR000477">
    <property type="entry name" value="RT_dom"/>
</dbReference>
<dbReference type="InterPro" id="IPR015095">
    <property type="entry name" value="AlkB_hom8_N"/>
</dbReference>
<dbReference type="GO" id="GO:0016706">
    <property type="term" value="F:2-oxoglutarate-dependent dioxygenase activity"/>
    <property type="evidence" value="ECO:0007669"/>
    <property type="project" value="InterPro"/>
</dbReference>
<sequence length="173" mass="19748">MFIHHLSSTTTLNTGAPQGCVLSPLLFTLLTRDCAANHSLNHIIKFADDMTVESDHSPLFINGSPVEIVKSTKFLGVHLVEHLTWSLNTTSISKKAQQHLYFLRRLRKAHLPPPILTIFYRRTIESVLSSCITAWFGNCTVSDRKTLQRIVRTLSPLYHRHVHHMLHPQSKQH</sequence>
<feature type="domain" description="Reverse transcriptase" evidence="1">
    <location>
        <begin position="1"/>
        <end position="140"/>
    </location>
</feature>
<comment type="caution">
    <text evidence="2">The sequence shown here is derived from an EMBL/GenBank/DDBJ whole genome shotgun (WGS) entry which is preliminary data.</text>
</comment>
<accession>A0AAE0V5U3</accession>
<keyword evidence="3" id="KW-1185">Reference proteome</keyword>
<reference evidence="2" key="1">
    <citation type="submission" date="2023-06" db="EMBL/GenBank/DDBJ databases">
        <title>Male Hemibagrus guttatus genome.</title>
        <authorList>
            <person name="Bian C."/>
        </authorList>
    </citation>
    <scope>NUCLEOTIDE SEQUENCE</scope>
    <source>
        <strain evidence="2">Male_cb2023</strain>
        <tissue evidence="2">Muscle</tissue>
    </source>
</reference>
<dbReference type="PROSITE" id="PS50878">
    <property type="entry name" value="RT_POL"/>
    <property type="match status" value="1"/>
</dbReference>
<dbReference type="GO" id="GO:0008168">
    <property type="term" value="F:methyltransferase activity"/>
    <property type="evidence" value="ECO:0007669"/>
    <property type="project" value="InterPro"/>
</dbReference>
<protein>
    <recommendedName>
        <fullName evidence="1">Reverse transcriptase domain-containing protein</fullName>
    </recommendedName>
</protein>
<evidence type="ECO:0000313" key="3">
    <source>
        <dbReference type="Proteomes" id="UP001274896"/>
    </source>
</evidence>
<dbReference type="InterPro" id="IPR043502">
    <property type="entry name" value="DNA/RNA_pol_sf"/>
</dbReference>
<dbReference type="EMBL" id="JAUCMX010000006">
    <property type="protein sequence ID" value="KAK3543387.1"/>
    <property type="molecule type" value="Genomic_DNA"/>
</dbReference>
<feature type="non-terminal residue" evidence="2">
    <location>
        <position position="1"/>
    </location>
</feature>
<organism evidence="2 3">
    <name type="scientific">Hemibagrus guttatus</name>
    <dbReference type="NCBI Taxonomy" id="175788"/>
    <lineage>
        <taxon>Eukaryota</taxon>
        <taxon>Metazoa</taxon>
        <taxon>Chordata</taxon>
        <taxon>Craniata</taxon>
        <taxon>Vertebrata</taxon>
        <taxon>Euteleostomi</taxon>
        <taxon>Actinopterygii</taxon>
        <taxon>Neopterygii</taxon>
        <taxon>Teleostei</taxon>
        <taxon>Ostariophysi</taxon>
        <taxon>Siluriformes</taxon>
        <taxon>Bagridae</taxon>
        <taxon>Hemibagrus</taxon>
    </lineage>
</organism>
<dbReference type="Proteomes" id="UP001274896">
    <property type="component" value="Unassembled WGS sequence"/>
</dbReference>
<dbReference type="SUPFAM" id="SSF56672">
    <property type="entry name" value="DNA/RNA polymerases"/>
    <property type="match status" value="1"/>
</dbReference>
<name>A0AAE0V5U3_9TELE</name>